<keyword evidence="6" id="KW-1185">Reference proteome</keyword>
<gene>
    <name evidence="5" type="ORF">GCM10010361_67170</name>
</gene>
<evidence type="ECO:0000256" key="2">
    <source>
        <dbReference type="ARBA" id="ARBA00022679"/>
    </source>
</evidence>
<evidence type="ECO:0000259" key="4">
    <source>
        <dbReference type="Pfam" id="PF00294"/>
    </source>
</evidence>
<dbReference type="EMBL" id="BAAABY010000051">
    <property type="protein sequence ID" value="GAA0492498.1"/>
    <property type="molecule type" value="Genomic_DNA"/>
</dbReference>
<dbReference type="InterPro" id="IPR029056">
    <property type="entry name" value="Ribokinase-like"/>
</dbReference>
<sequence>MSEPEVLCLGESMVLVAPAPGERLATAREAAIRVAGAESTVAQYLTDLGHRTAWASRVGADPLGEQVLAAIARSGVDVGHVERDGSAPTGVYFKDPSPEGTRVHYYRAGSAASKMTPAYLDSLPLSTARLVHLSGVTPALSDGCAATSTALFARARAAGVLCSFDVNYRAALWSTEQAAGPLLALARQADVVFVGLDEAQHVWGAETAEQVRELVGPGARLVVKDADVGATHFPPGEGPAVFVPANPVEVVEPVGAGDAFAAGYLSAWLRGAEPADRLRLGHRLAAFALGAIEDHADASALRTAEDAR</sequence>
<comment type="caution">
    <text evidence="5">The sequence shown here is derived from an EMBL/GenBank/DDBJ whole genome shotgun (WGS) entry which is preliminary data.</text>
</comment>
<accession>A0ABN1B8T6</accession>
<dbReference type="RefSeq" id="WP_346099220.1">
    <property type="nucleotide sequence ID" value="NZ_BAAABY010000051.1"/>
</dbReference>
<evidence type="ECO:0000313" key="5">
    <source>
        <dbReference type="EMBL" id="GAA0492498.1"/>
    </source>
</evidence>
<keyword evidence="2" id="KW-0808">Transferase</keyword>
<dbReference type="Proteomes" id="UP001500909">
    <property type="component" value="Unassembled WGS sequence"/>
</dbReference>
<feature type="domain" description="Carbohydrate kinase PfkB" evidence="4">
    <location>
        <begin position="5"/>
        <end position="290"/>
    </location>
</feature>
<organism evidence="5 6">
    <name type="scientific">Streptomyces olivaceiscleroticus</name>
    <dbReference type="NCBI Taxonomy" id="68245"/>
    <lineage>
        <taxon>Bacteria</taxon>
        <taxon>Bacillati</taxon>
        <taxon>Actinomycetota</taxon>
        <taxon>Actinomycetes</taxon>
        <taxon>Kitasatosporales</taxon>
        <taxon>Streptomycetaceae</taxon>
        <taxon>Streptomyces</taxon>
    </lineage>
</organism>
<dbReference type="InterPro" id="IPR052700">
    <property type="entry name" value="Carb_kinase_PfkB-like"/>
</dbReference>
<comment type="similarity">
    <text evidence="1">Belongs to the carbohydrate kinase PfkB family.</text>
</comment>
<evidence type="ECO:0000256" key="1">
    <source>
        <dbReference type="ARBA" id="ARBA00010688"/>
    </source>
</evidence>
<dbReference type="Gene3D" id="3.40.1190.20">
    <property type="match status" value="1"/>
</dbReference>
<dbReference type="GO" id="GO:0016301">
    <property type="term" value="F:kinase activity"/>
    <property type="evidence" value="ECO:0007669"/>
    <property type="project" value="UniProtKB-KW"/>
</dbReference>
<dbReference type="Pfam" id="PF00294">
    <property type="entry name" value="PfkB"/>
    <property type="match status" value="1"/>
</dbReference>
<dbReference type="SUPFAM" id="SSF53613">
    <property type="entry name" value="Ribokinase-like"/>
    <property type="match status" value="1"/>
</dbReference>
<dbReference type="InterPro" id="IPR011611">
    <property type="entry name" value="PfkB_dom"/>
</dbReference>
<protein>
    <submittedName>
        <fullName evidence="5">Sugar kinase</fullName>
    </submittedName>
</protein>
<dbReference type="PANTHER" id="PTHR43320">
    <property type="entry name" value="SUGAR KINASE"/>
    <property type="match status" value="1"/>
</dbReference>
<evidence type="ECO:0000313" key="6">
    <source>
        <dbReference type="Proteomes" id="UP001500909"/>
    </source>
</evidence>
<evidence type="ECO:0000256" key="3">
    <source>
        <dbReference type="ARBA" id="ARBA00022777"/>
    </source>
</evidence>
<dbReference type="CDD" id="cd01166">
    <property type="entry name" value="KdgK"/>
    <property type="match status" value="1"/>
</dbReference>
<reference evidence="5 6" key="1">
    <citation type="journal article" date="2019" name="Int. J. Syst. Evol. Microbiol.">
        <title>The Global Catalogue of Microorganisms (GCM) 10K type strain sequencing project: providing services to taxonomists for standard genome sequencing and annotation.</title>
        <authorList>
            <consortium name="The Broad Institute Genomics Platform"/>
            <consortium name="The Broad Institute Genome Sequencing Center for Infectious Disease"/>
            <person name="Wu L."/>
            <person name="Ma J."/>
        </authorList>
    </citation>
    <scope>NUCLEOTIDE SEQUENCE [LARGE SCALE GENOMIC DNA]</scope>
    <source>
        <strain evidence="5 6">JCM 4805</strain>
    </source>
</reference>
<dbReference type="PANTHER" id="PTHR43320:SF2">
    <property type="entry name" value="2-DEHYDRO-3-DEOXYGLUCONOKINASE_2-DEHYDRO-3-DEOXYGALACTONOKINASE"/>
    <property type="match status" value="1"/>
</dbReference>
<proteinExistence type="inferred from homology"/>
<name>A0ABN1B8T6_9ACTN</name>
<keyword evidence="3 5" id="KW-0418">Kinase</keyword>